<dbReference type="InterPro" id="IPR016181">
    <property type="entry name" value="Acyl_CoA_acyltransferase"/>
</dbReference>
<evidence type="ECO:0000313" key="3">
    <source>
        <dbReference type="EMBL" id="SFB77849.1"/>
    </source>
</evidence>
<reference evidence="3 4" key="1">
    <citation type="submission" date="2016-10" db="EMBL/GenBank/DDBJ databases">
        <authorList>
            <person name="de Groot N.N."/>
        </authorList>
    </citation>
    <scope>NUCLEOTIDE SEQUENCE [LARGE SCALE GENOMIC DNA]</scope>
    <source>
        <strain evidence="3 4">CGMCC 1.7056</strain>
    </source>
</reference>
<dbReference type="GO" id="GO:0008999">
    <property type="term" value="F:protein-N-terminal-alanine acetyltransferase activity"/>
    <property type="evidence" value="ECO:0007669"/>
    <property type="project" value="TreeGrafter"/>
</dbReference>
<dbReference type="Pfam" id="PF13302">
    <property type="entry name" value="Acetyltransf_3"/>
    <property type="match status" value="1"/>
</dbReference>
<feature type="region of interest" description="Disordered" evidence="1">
    <location>
        <begin position="13"/>
        <end position="38"/>
    </location>
</feature>
<keyword evidence="3" id="KW-0808">Transferase</keyword>
<dbReference type="PANTHER" id="PTHR43441:SF11">
    <property type="entry name" value="RIBOSOMAL-PROTEIN-SERINE ACETYLTRANSFERASE"/>
    <property type="match status" value="1"/>
</dbReference>
<proteinExistence type="predicted"/>
<dbReference type="Proteomes" id="UP000198832">
    <property type="component" value="Unassembled WGS sequence"/>
</dbReference>
<dbReference type="AlphaFoldDB" id="A0A1I1DS37"/>
<keyword evidence="4" id="KW-1185">Reference proteome</keyword>
<dbReference type="PROSITE" id="PS51186">
    <property type="entry name" value="GNAT"/>
    <property type="match status" value="1"/>
</dbReference>
<protein>
    <submittedName>
        <fullName evidence="3">Protein N-acetyltransferase, RimJ/RimL family</fullName>
    </submittedName>
</protein>
<dbReference type="InterPro" id="IPR051908">
    <property type="entry name" value="Ribosomal_N-acetyltransferase"/>
</dbReference>
<name>A0A1I1DS37_9ACTN</name>
<dbReference type="EMBL" id="FOLB01000001">
    <property type="protein sequence ID" value="SFB77849.1"/>
    <property type="molecule type" value="Genomic_DNA"/>
</dbReference>
<dbReference type="SUPFAM" id="SSF55729">
    <property type="entry name" value="Acyl-CoA N-acyltransferases (Nat)"/>
    <property type="match status" value="1"/>
</dbReference>
<sequence length="163" mass="17883">MTVRLRPVTEADLPLLDGGDSPYDSFGPRAPRSSAHDPSLTAELGGLTIADDDAVLGNVSWVWQRWGPNAQSRNPMIGIWLAAAARGRGAGTEAQRQLVDLFFLHTAVNRIEAHTDVENLAEQSALEKVGFRQEGVTRGAQWREGAYHDGFLYSILRADWASR</sequence>
<evidence type="ECO:0000259" key="2">
    <source>
        <dbReference type="PROSITE" id="PS51186"/>
    </source>
</evidence>
<dbReference type="OrthoDB" id="9814648at2"/>
<feature type="domain" description="N-acetyltransferase" evidence="2">
    <location>
        <begin position="3"/>
        <end position="158"/>
    </location>
</feature>
<dbReference type="GO" id="GO:0005737">
    <property type="term" value="C:cytoplasm"/>
    <property type="evidence" value="ECO:0007669"/>
    <property type="project" value="TreeGrafter"/>
</dbReference>
<dbReference type="InterPro" id="IPR000182">
    <property type="entry name" value="GNAT_dom"/>
</dbReference>
<evidence type="ECO:0000256" key="1">
    <source>
        <dbReference type="SAM" id="MobiDB-lite"/>
    </source>
</evidence>
<accession>A0A1I1DS37</accession>
<organism evidence="3 4">
    <name type="scientific">Nocardioides terrae</name>
    <dbReference type="NCBI Taxonomy" id="574651"/>
    <lineage>
        <taxon>Bacteria</taxon>
        <taxon>Bacillati</taxon>
        <taxon>Actinomycetota</taxon>
        <taxon>Actinomycetes</taxon>
        <taxon>Propionibacteriales</taxon>
        <taxon>Nocardioidaceae</taxon>
        <taxon>Nocardioides</taxon>
    </lineage>
</organism>
<gene>
    <name evidence="3" type="ORF">SAMN04487968_101472</name>
</gene>
<dbReference type="STRING" id="574651.SAMN04487968_101472"/>
<evidence type="ECO:0000313" key="4">
    <source>
        <dbReference type="Proteomes" id="UP000198832"/>
    </source>
</evidence>
<dbReference type="GO" id="GO:1990189">
    <property type="term" value="F:protein N-terminal-serine acetyltransferase activity"/>
    <property type="evidence" value="ECO:0007669"/>
    <property type="project" value="TreeGrafter"/>
</dbReference>
<dbReference type="Gene3D" id="3.40.630.30">
    <property type="match status" value="1"/>
</dbReference>
<dbReference type="RefSeq" id="WP_091119664.1">
    <property type="nucleotide sequence ID" value="NZ_FOLB01000001.1"/>
</dbReference>
<dbReference type="PANTHER" id="PTHR43441">
    <property type="entry name" value="RIBOSOMAL-PROTEIN-SERINE ACETYLTRANSFERASE"/>
    <property type="match status" value="1"/>
</dbReference>